<sequence length="114" mass="12569">MPSEGKGRRRRLASVGFVRALHGSGRLVSSRVRQIEEEIRPGPVGLVIGIQGQTSGGEGDRPPGCSARRRPAMASVTPVSSSFLLLLWFIVDDCCLMVFDYWGFLIFDEDDEED</sequence>
<dbReference type="AlphaFoldDB" id="A0AAN9PCI5"/>
<protein>
    <submittedName>
        <fullName evidence="1">Uncharacterized protein</fullName>
    </submittedName>
</protein>
<organism evidence="1 2">
    <name type="scientific">Clitoria ternatea</name>
    <name type="common">Butterfly pea</name>
    <dbReference type="NCBI Taxonomy" id="43366"/>
    <lineage>
        <taxon>Eukaryota</taxon>
        <taxon>Viridiplantae</taxon>
        <taxon>Streptophyta</taxon>
        <taxon>Embryophyta</taxon>
        <taxon>Tracheophyta</taxon>
        <taxon>Spermatophyta</taxon>
        <taxon>Magnoliopsida</taxon>
        <taxon>eudicotyledons</taxon>
        <taxon>Gunneridae</taxon>
        <taxon>Pentapetalae</taxon>
        <taxon>rosids</taxon>
        <taxon>fabids</taxon>
        <taxon>Fabales</taxon>
        <taxon>Fabaceae</taxon>
        <taxon>Papilionoideae</taxon>
        <taxon>50 kb inversion clade</taxon>
        <taxon>NPAAA clade</taxon>
        <taxon>indigoferoid/millettioid clade</taxon>
        <taxon>Phaseoleae</taxon>
        <taxon>Clitoria</taxon>
    </lineage>
</organism>
<proteinExistence type="predicted"/>
<name>A0AAN9PCI5_CLITE</name>
<evidence type="ECO:0000313" key="2">
    <source>
        <dbReference type="Proteomes" id="UP001359559"/>
    </source>
</evidence>
<keyword evidence="2" id="KW-1185">Reference proteome</keyword>
<comment type="caution">
    <text evidence="1">The sequence shown here is derived from an EMBL/GenBank/DDBJ whole genome shotgun (WGS) entry which is preliminary data.</text>
</comment>
<accession>A0AAN9PCI5</accession>
<dbReference type="EMBL" id="JAYKXN010000004">
    <property type="protein sequence ID" value="KAK7293151.1"/>
    <property type="molecule type" value="Genomic_DNA"/>
</dbReference>
<evidence type="ECO:0000313" key="1">
    <source>
        <dbReference type="EMBL" id="KAK7293151.1"/>
    </source>
</evidence>
<dbReference type="Proteomes" id="UP001359559">
    <property type="component" value="Unassembled WGS sequence"/>
</dbReference>
<gene>
    <name evidence="1" type="ORF">RJT34_16012</name>
</gene>
<reference evidence="1 2" key="1">
    <citation type="submission" date="2024-01" db="EMBL/GenBank/DDBJ databases">
        <title>The genomes of 5 underutilized Papilionoideae crops provide insights into root nodulation and disease resistance.</title>
        <authorList>
            <person name="Yuan L."/>
        </authorList>
    </citation>
    <scope>NUCLEOTIDE SEQUENCE [LARGE SCALE GENOMIC DNA]</scope>
    <source>
        <strain evidence="1">LY-2023</strain>
        <tissue evidence="1">Leaf</tissue>
    </source>
</reference>